<evidence type="ECO:0000256" key="2">
    <source>
        <dbReference type="ARBA" id="ARBA00010271"/>
    </source>
</evidence>
<comment type="similarity">
    <text evidence="2">Belongs to the glycosyltransferase 47 family.</text>
</comment>
<dbReference type="PANTHER" id="PTHR11062:SF210">
    <property type="entry name" value="EXOSTOSIN FAMILY PROTEIN"/>
    <property type="match status" value="1"/>
</dbReference>
<evidence type="ECO:0000256" key="4">
    <source>
        <dbReference type="ARBA" id="ARBA00022968"/>
    </source>
</evidence>
<accession>A0ABR2M0D0</accession>
<evidence type="ECO:0000256" key="3">
    <source>
        <dbReference type="ARBA" id="ARBA00022676"/>
    </source>
</evidence>
<sequence length="108" mass="13157">MSTRKETNLFFHQALLRGIYVSEWWFMKLLKLHKHFVARDHRRANMFYIPFSSKLMQLSLYNHSSHIHENLVQHLKNYVDLIATKQTQWNKTRKADHFLLPCMTERLT</sequence>
<proteinExistence type="inferred from homology"/>
<dbReference type="Pfam" id="PF03016">
    <property type="entry name" value="Exostosin_GT47"/>
    <property type="match status" value="1"/>
</dbReference>
<keyword evidence="8" id="KW-1185">Reference proteome</keyword>
<keyword evidence="5" id="KW-0333">Golgi apparatus</keyword>
<keyword evidence="4" id="KW-0812">Transmembrane</keyword>
<evidence type="ECO:0000256" key="1">
    <source>
        <dbReference type="ARBA" id="ARBA00004323"/>
    </source>
</evidence>
<gene>
    <name evidence="7" type="ORF">KSP40_PGU008276</name>
</gene>
<organism evidence="7 8">
    <name type="scientific">Platanthera guangdongensis</name>
    <dbReference type="NCBI Taxonomy" id="2320717"/>
    <lineage>
        <taxon>Eukaryota</taxon>
        <taxon>Viridiplantae</taxon>
        <taxon>Streptophyta</taxon>
        <taxon>Embryophyta</taxon>
        <taxon>Tracheophyta</taxon>
        <taxon>Spermatophyta</taxon>
        <taxon>Magnoliopsida</taxon>
        <taxon>Liliopsida</taxon>
        <taxon>Asparagales</taxon>
        <taxon>Orchidaceae</taxon>
        <taxon>Orchidoideae</taxon>
        <taxon>Orchideae</taxon>
        <taxon>Orchidinae</taxon>
        <taxon>Platanthera</taxon>
    </lineage>
</organism>
<reference evidence="7 8" key="1">
    <citation type="journal article" date="2022" name="Nat. Plants">
        <title>Genomes of leafy and leafless Platanthera orchids illuminate the evolution of mycoheterotrophy.</title>
        <authorList>
            <person name="Li M.H."/>
            <person name="Liu K.W."/>
            <person name="Li Z."/>
            <person name="Lu H.C."/>
            <person name="Ye Q.L."/>
            <person name="Zhang D."/>
            <person name="Wang J.Y."/>
            <person name="Li Y.F."/>
            <person name="Zhong Z.M."/>
            <person name="Liu X."/>
            <person name="Yu X."/>
            <person name="Liu D.K."/>
            <person name="Tu X.D."/>
            <person name="Liu B."/>
            <person name="Hao Y."/>
            <person name="Liao X.Y."/>
            <person name="Jiang Y.T."/>
            <person name="Sun W.H."/>
            <person name="Chen J."/>
            <person name="Chen Y.Q."/>
            <person name="Ai Y."/>
            <person name="Zhai J.W."/>
            <person name="Wu S.S."/>
            <person name="Zhou Z."/>
            <person name="Hsiao Y.Y."/>
            <person name="Wu W.L."/>
            <person name="Chen Y.Y."/>
            <person name="Lin Y.F."/>
            <person name="Hsu J.L."/>
            <person name="Li C.Y."/>
            <person name="Wang Z.W."/>
            <person name="Zhao X."/>
            <person name="Zhong W.Y."/>
            <person name="Ma X.K."/>
            <person name="Ma L."/>
            <person name="Huang J."/>
            <person name="Chen G.Z."/>
            <person name="Huang M.Z."/>
            <person name="Huang L."/>
            <person name="Peng D.H."/>
            <person name="Luo Y.B."/>
            <person name="Zou S.Q."/>
            <person name="Chen S.P."/>
            <person name="Lan S."/>
            <person name="Tsai W.C."/>
            <person name="Van de Peer Y."/>
            <person name="Liu Z.J."/>
        </authorList>
    </citation>
    <scope>NUCLEOTIDE SEQUENCE [LARGE SCALE GENOMIC DNA]</scope>
    <source>
        <strain evidence="7">Lor288</strain>
    </source>
</reference>
<evidence type="ECO:0000256" key="5">
    <source>
        <dbReference type="ARBA" id="ARBA00023034"/>
    </source>
</evidence>
<dbReference type="EMBL" id="JBBWWR010000013">
    <property type="protein sequence ID" value="KAK8955937.1"/>
    <property type="molecule type" value="Genomic_DNA"/>
</dbReference>
<name>A0ABR2M0D0_9ASPA</name>
<evidence type="ECO:0000259" key="6">
    <source>
        <dbReference type="Pfam" id="PF03016"/>
    </source>
</evidence>
<dbReference type="InterPro" id="IPR004263">
    <property type="entry name" value="Exostosin"/>
</dbReference>
<feature type="domain" description="Exostosin GT47" evidence="6">
    <location>
        <begin position="17"/>
        <end position="101"/>
    </location>
</feature>
<evidence type="ECO:0000313" key="7">
    <source>
        <dbReference type="EMBL" id="KAK8955937.1"/>
    </source>
</evidence>
<keyword evidence="3" id="KW-0328">Glycosyltransferase</keyword>
<comment type="caution">
    <text evidence="7">The sequence shown here is derived from an EMBL/GenBank/DDBJ whole genome shotgun (WGS) entry which is preliminary data.</text>
</comment>
<comment type="subcellular location">
    <subcellularLocation>
        <location evidence="1">Golgi apparatus membrane</location>
        <topology evidence="1">Single-pass type II membrane protein</topology>
    </subcellularLocation>
</comment>
<protein>
    <recommendedName>
        <fullName evidence="6">Exostosin GT47 domain-containing protein</fullName>
    </recommendedName>
</protein>
<keyword evidence="4" id="KW-0735">Signal-anchor</keyword>
<dbReference type="InterPro" id="IPR040911">
    <property type="entry name" value="Exostosin_GT47"/>
</dbReference>
<evidence type="ECO:0000313" key="8">
    <source>
        <dbReference type="Proteomes" id="UP001412067"/>
    </source>
</evidence>
<dbReference type="Proteomes" id="UP001412067">
    <property type="component" value="Unassembled WGS sequence"/>
</dbReference>
<dbReference type="PANTHER" id="PTHR11062">
    <property type="entry name" value="EXOSTOSIN HEPARAN SULFATE GLYCOSYLTRANSFERASE -RELATED"/>
    <property type="match status" value="1"/>
</dbReference>
<keyword evidence="3" id="KW-0808">Transferase</keyword>